<evidence type="ECO:0000313" key="2">
    <source>
        <dbReference type="EMBL" id="SFI91354.1"/>
    </source>
</evidence>
<accession>A0A1I3M2W8</accession>
<dbReference type="STRING" id="1121003.SAMN03080618_01647"/>
<dbReference type="RefSeq" id="WP_091520844.1">
    <property type="nucleotide sequence ID" value="NZ_FORF01000008.1"/>
</dbReference>
<reference evidence="3" key="1">
    <citation type="submission" date="2016-10" db="EMBL/GenBank/DDBJ databases">
        <authorList>
            <person name="Varghese N."/>
            <person name="Submissions S."/>
        </authorList>
    </citation>
    <scope>NUCLEOTIDE SEQUENCE [LARGE SCALE GENOMIC DNA]</scope>
    <source>
        <strain evidence="3">DSM 21857</strain>
    </source>
</reference>
<sequence length="95" mass="9897">MTSEKKNAGRVSPFHLSAPDTAKSVLSATIASPADTSLSAAFRHVIGRGQTESPFANAGASPVQDFARHPKADRAGKPLSSAPRKNHIGPRSGHK</sequence>
<dbReference type="EMBL" id="FORF01000008">
    <property type="protein sequence ID" value="SFI91354.1"/>
    <property type="molecule type" value="Genomic_DNA"/>
</dbReference>
<feature type="compositionally biased region" description="Basic and acidic residues" evidence="1">
    <location>
        <begin position="66"/>
        <end position="76"/>
    </location>
</feature>
<dbReference type="Proteomes" id="UP000242763">
    <property type="component" value="Unassembled WGS sequence"/>
</dbReference>
<dbReference type="AlphaFoldDB" id="A0A1I3M2W8"/>
<evidence type="ECO:0000313" key="3">
    <source>
        <dbReference type="Proteomes" id="UP000242763"/>
    </source>
</evidence>
<protein>
    <submittedName>
        <fullName evidence="2">Uncharacterized protein</fullName>
    </submittedName>
</protein>
<feature type="region of interest" description="Disordered" evidence="1">
    <location>
        <begin position="52"/>
        <end position="95"/>
    </location>
</feature>
<feature type="compositionally biased region" description="Basic residues" evidence="1">
    <location>
        <begin position="84"/>
        <end position="95"/>
    </location>
</feature>
<gene>
    <name evidence="2" type="ORF">SAMN03080618_01647</name>
</gene>
<evidence type="ECO:0000256" key="1">
    <source>
        <dbReference type="SAM" id="MobiDB-lite"/>
    </source>
</evidence>
<name>A0A1I3M2W8_9HYPH</name>
<proteinExistence type="predicted"/>
<organism evidence="2 3">
    <name type="scientific">Aquamicrobium aerolatum DSM 21857</name>
    <dbReference type="NCBI Taxonomy" id="1121003"/>
    <lineage>
        <taxon>Bacteria</taxon>
        <taxon>Pseudomonadati</taxon>
        <taxon>Pseudomonadota</taxon>
        <taxon>Alphaproteobacteria</taxon>
        <taxon>Hyphomicrobiales</taxon>
        <taxon>Phyllobacteriaceae</taxon>
        <taxon>Aerobium</taxon>
    </lineage>
</organism>
<keyword evidence="3" id="KW-1185">Reference proteome</keyword>